<dbReference type="InterPro" id="IPR040026">
    <property type="entry name" value="FliD"/>
</dbReference>
<keyword evidence="8" id="KW-0966">Cell projection</keyword>
<sequence length="602" mass="67637">MKNLDISNIANIINYRYQNQSKIQFSGVVSGLDTASIVEKLMEIESQPVIRLTDKYKKLELKQKAYQQVREKLQGFIDFLSTFRLQSTLLAKNVETNSKILTIRASSVALNGTYYVKVLSTATRSSLISGRTIGPDEIDLSTTFGTLNYRYTPLDSSLTVQKGSRNYTVEVKTSDTITDILSKFEEIFGKGNVVFQEGKLKIISDEAFAIRQNSGNFLKVFNLENAPVVQVENNYIMESTVHVGAISLHRTISQIASYRSISVESGELVINGVKISFTTNMTLSQLISTINNSNAGVSVTYDASKDKLVFVSTKTGATTISIDDNGTNLSQLLGLDNAVFSVGNVAQIQISRDGINWQDLYSDSNDFSYEGITISVAETSNEVQKFTVSTDINGMREKIKEFVEKWNEVMNYLYTKLTENEVKGKSEEEMTEEEKLQGLLKNDPLVRRIFENIRAFIYTKVEGDIKLLAELGISTGRFDYQNIKIGKIVLDEDKLMAKVAEDPYKVWQFFGEPNNGFAQKLLSYIREVTRTAGMIDRVAGTSGSINREKRALAKQIENWIERLQKKEQMLWNRFSAMESVLSKLQAQGVWLAQVISARSKNS</sequence>
<evidence type="ECO:0000256" key="3">
    <source>
        <dbReference type="ARBA" id="ARBA00023054"/>
    </source>
</evidence>
<keyword evidence="9" id="KW-1185">Reference proteome</keyword>
<comment type="similarity">
    <text evidence="1 5">Belongs to the FliD family.</text>
</comment>
<proteinExistence type="inferred from homology"/>
<keyword evidence="8" id="KW-0969">Cilium</keyword>
<dbReference type="InterPro" id="IPR003481">
    <property type="entry name" value="FliD_N"/>
</dbReference>
<keyword evidence="3" id="KW-0175">Coiled coil</keyword>
<dbReference type="STRING" id="688269.Theth_0291"/>
<dbReference type="KEGG" id="tta:Theth_0291"/>
<reference evidence="8 9" key="1">
    <citation type="submission" date="2010-11" db="EMBL/GenBank/DDBJ databases">
        <title>The complete genome of Thermotoga thermarum DSM 5069.</title>
        <authorList>
            <consortium name="US DOE Joint Genome Institute (JGI-PGF)"/>
            <person name="Lucas S."/>
            <person name="Copeland A."/>
            <person name="Lapidus A."/>
            <person name="Bruce D."/>
            <person name="Goodwin L."/>
            <person name="Pitluck S."/>
            <person name="Kyrpides N."/>
            <person name="Mavromatis K."/>
            <person name="Ivanova N."/>
            <person name="Zeytun A."/>
            <person name="Brettin T."/>
            <person name="Detter J.C."/>
            <person name="Tapia R."/>
            <person name="Han C."/>
            <person name="Land M."/>
            <person name="Hauser L."/>
            <person name="Markowitz V."/>
            <person name="Cheng J.-F."/>
            <person name="Hugenholtz P."/>
            <person name="Woyke T."/>
            <person name="Wu D."/>
            <person name="Spring S."/>
            <person name="Schroeder M."/>
            <person name="Brambilla E."/>
            <person name="Klenk H.-P."/>
            <person name="Eisen J.A."/>
        </authorList>
    </citation>
    <scope>NUCLEOTIDE SEQUENCE [LARGE SCALE GENOMIC DNA]</scope>
    <source>
        <strain evidence="8 9">DSM 5069</strain>
    </source>
</reference>
<dbReference type="AlphaFoldDB" id="F7YV90"/>
<dbReference type="GO" id="GO:0071973">
    <property type="term" value="P:bacterial-type flagellum-dependent cell motility"/>
    <property type="evidence" value="ECO:0007669"/>
    <property type="project" value="TreeGrafter"/>
</dbReference>
<dbReference type="eggNOG" id="COG1345">
    <property type="taxonomic scope" value="Bacteria"/>
</dbReference>
<comment type="function">
    <text evidence="5">Required for morphogenesis and for the elongation of the flagellar filament by facilitating polymerization of the flagellin monomers at the tip of growing filament. Forms a capping structure, which prevents flagellin subunits (transported through the central channel of the flagellum) from leaking out without polymerization at the distal end.</text>
</comment>
<dbReference type="InterPro" id="IPR010810">
    <property type="entry name" value="Flagellin_hook_IN_motif"/>
</dbReference>
<accession>F7YV90</accession>
<dbReference type="InterPro" id="IPR010809">
    <property type="entry name" value="FliD_C"/>
</dbReference>
<organism evidence="8 9">
    <name type="scientific">Pseudothermotoga thermarum DSM 5069</name>
    <dbReference type="NCBI Taxonomy" id="688269"/>
    <lineage>
        <taxon>Bacteria</taxon>
        <taxon>Thermotogati</taxon>
        <taxon>Thermotogota</taxon>
        <taxon>Thermotogae</taxon>
        <taxon>Thermotogales</taxon>
        <taxon>Thermotogaceae</taxon>
        <taxon>Pseudothermotoga</taxon>
    </lineage>
</organism>
<dbReference type="RefSeq" id="WP_013931613.1">
    <property type="nucleotide sequence ID" value="NC_015707.1"/>
</dbReference>
<keyword evidence="4 5" id="KW-0975">Bacterial flagellum</keyword>
<dbReference type="GO" id="GO:0007155">
    <property type="term" value="P:cell adhesion"/>
    <property type="evidence" value="ECO:0007669"/>
    <property type="project" value="InterPro"/>
</dbReference>
<protein>
    <recommendedName>
        <fullName evidence="5">Flagellar hook-associated protein 2</fullName>
        <shortName evidence="5">HAP2</shortName>
    </recommendedName>
    <alternativeName>
        <fullName evidence="5">Flagellar cap protein</fullName>
    </alternativeName>
</protein>
<name>F7YV90_9THEM</name>
<dbReference type="HOGENOM" id="CLU_015182_0_2_0"/>
<evidence type="ECO:0000313" key="9">
    <source>
        <dbReference type="Proteomes" id="UP000006804"/>
    </source>
</evidence>
<feature type="domain" description="Flagellar hook-associated protein 2 N-terminal" evidence="6">
    <location>
        <begin position="30"/>
        <end position="124"/>
    </location>
</feature>
<dbReference type="PATRIC" id="fig|688269.3.peg.300"/>
<dbReference type="Pfam" id="PF02465">
    <property type="entry name" value="FliD_N"/>
    <property type="match status" value="1"/>
</dbReference>
<evidence type="ECO:0000259" key="6">
    <source>
        <dbReference type="Pfam" id="PF02465"/>
    </source>
</evidence>
<gene>
    <name evidence="8" type="ORF">Theth_0291</name>
</gene>
<dbReference type="GO" id="GO:0005576">
    <property type="term" value="C:extracellular region"/>
    <property type="evidence" value="ECO:0007669"/>
    <property type="project" value="UniProtKB-SubCell"/>
</dbReference>
<dbReference type="PANTHER" id="PTHR30288:SF0">
    <property type="entry name" value="FLAGELLAR HOOK-ASSOCIATED PROTEIN 2"/>
    <property type="match status" value="1"/>
</dbReference>
<dbReference type="GO" id="GO:0009421">
    <property type="term" value="C:bacterial-type flagellum filament cap"/>
    <property type="evidence" value="ECO:0007669"/>
    <property type="project" value="InterPro"/>
</dbReference>
<feature type="domain" description="Flagellar hook-associated protein 2 C-terminal" evidence="7">
    <location>
        <begin position="354"/>
        <end position="586"/>
    </location>
</feature>
<dbReference type="Pfam" id="PF07195">
    <property type="entry name" value="FliD_C"/>
    <property type="match status" value="1"/>
</dbReference>
<evidence type="ECO:0000259" key="7">
    <source>
        <dbReference type="Pfam" id="PF07195"/>
    </source>
</evidence>
<dbReference type="EMBL" id="CP002351">
    <property type="protein sequence ID" value="AEH50390.1"/>
    <property type="molecule type" value="Genomic_DNA"/>
</dbReference>
<comment type="subcellular location">
    <subcellularLocation>
        <location evidence="5">Secreted</location>
    </subcellularLocation>
    <subcellularLocation>
        <location evidence="5">Bacterial flagellum</location>
    </subcellularLocation>
</comment>
<comment type="subunit">
    <text evidence="2 5">Homopentamer.</text>
</comment>
<evidence type="ECO:0000256" key="4">
    <source>
        <dbReference type="ARBA" id="ARBA00023143"/>
    </source>
</evidence>
<evidence type="ECO:0000256" key="2">
    <source>
        <dbReference type="ARBA" id="ARBA00011255"/>
    </source>
</evidence>
<evidence type="ECO:0000256" key="5">
    <source>
        <dbReference type="RuleBase" id="RU362066"/>
    </source>
</evidence>
<dbReference type="GO" id="GO:0009424">
    <property type="term" value="C:bacterial-type flagellum hook"/>
    <property type="evidence" value="ECO:0007669"/>
    <property type="project" value="UniProtKB-UniRule"/>
</dbReference>
<evidence type="ECO:0000313" key="8">
    <source>
        <dbReference type="EMBL" id="AEH50390.1"/>
    </source>
</evidence>
<dbReference type="Pfam" id="PF07196">
    <property type="entry name" value="Flagellin_IN"/>
    <property type="match status" value="1"/>
</dbReference>
<keyword evidence="8" id="KW-0282">Flagellum</keyword>
<dbReference type="Proteomes" id="UP000006804">
    <property type="component" value="Chromosome"/>
</dbReference>
<evidence type="ECO:0000256" key="1">
    <source>
        <dbReference type="ARBA" id="ARBA00009764"/>
    </source>
</evidence>
<keyword evidence="5" id="KW-0964">Secreted</keyword>
<dbReference type="PANTHER" id="PTHR30288">
    <property type="entry name" value="FLAGELLAR CAP/ASSEMBLY PROTEIN FLID"/>
    <property type="match status" value="1"/>
</dbReference>